<sequence>MSIANIGKLQENTAALCKMAVKFSGIPNVGYPEKMERHPARIPDVGYPEKVECHPARIPDVGYPKKMERRKGDRLRVHGVGTHPEQLHPDSSSEHAALANITHPDDSISYPDTALAIITPGR</sequence>
<dbReference type="AlphaFoldDB" id="A5BE63"/>
<reference evidence="1" key="1">
    <citation type="journal article" date="2007" name="PLoS ONE">
        <title>The first genome sequence of an elite grapevine cultivar (Pinot noir Vitis vinifera L.): coping with a highly heterozygous genome.</title>
        <authorList>
            <person name="Velasco R."/>
            <person name="Zharkikh A."/>
            <person name="Troggio M."/>
            <person name="Cartwright D.A."/>
            <person name="Cestaro A."/>
            <person name="Pruss D."/>
            <person name="Pindo M."/>
            <person name="FitzGerald L.M."/>
            <person name="Vezzulli S."/>
            <person name="Reid J."/>
            <person name="Malacarne G."/>
            <person name="Iliev D."/>
            <person name="Coppola G."/>
            <person name="Wardell B."/>
            <person name="Micheletti D."/>
            <person name="Macalma T."/>
            <person name="Facci M."/>
            <person name="Mitchell J.T."/>
            <person name="Perazzolli M."/>
            <person name="Eldredge G."/>
            <person name="Gatto P."/>
            <person name="Oyzerski R."/>
            <person name="Moretto M."/>
            <person name="Gutin N."/>
            <person name="Stefanini M."/>
            <person name="Chen Y."/>
            <person name="Segala C."/>
            <person name="Davenport C."/>
            <person name="Dematte L."/>
            <person name="Mraz A."/>
            <person name="Battilana J."/>
            <person name="Stormo K."/>
            <person name="Costa F."/>
            <person name="Tao Q."/>
            <person name="Si-Ammour A."/>
            <person name="Harkins T."/>
            <person name="Lackey A."/>
            <person name="Perbost C."/>
            <person name="Taillon B."/>
            <person name="Stella A."/>
            <person name="Solovyev V."/>
            <person name="Fawcett J.A."/>
            <person name="Sterck L."/>
            <person name="Vandepoele K."/>
            <person name="Grando S.M."/>
            <person name="Toppo S."/>
            <person name="Moser C."/>
            <person name="Lanchbury J."/>
            <person name="Bogden R."/>
            <person name="Skolnick M."/>
            <person name="Sgaramella V."/>
            <person name="Bhatnagar S.K."/>
            <person name="Fontana P."/>
            <person name="Gutin A."/>
            <person name="Van de Peer Y."/>
            <person name="Salamini F."/>
            <person name="Viola R."/>
        </authorList>
    </citation>
    <scope>NUCLEOTIDE SEQUENCE</scope>
</reference>
<organism evidence="1">
    <name type="scientific">Vitis vinifera</name>
    <name type="common">Grape</name>
    <dbReference type="NCBI Taxonomy" id="29760"/>
    <lineage>
        <taxon>Eukaryota</taxon>
        <taxon>Viridiplantae</taxon>
        <taxon>Streptophyta</taxon>
        <taxon>Embryophyta</taxon>
        <taxon>Tracheophyta</taxon>
        <taxon>Spermatophyta</taxon>
        <taxon>Magnoliopsida</taxon>
        <taxon>eudicotyledons</taxon>
        <taxon>Gunneridae</taxon>
        <taxon>Pentapetalae</taxon>
        <taxon>rosids</taxon>
        <taxon>Vitales</taxon>
        <taxon>Vitaceae</taxon>
        <taxon>Viteae</taxon>
        <taxon>Vitis</taxon>
    </lineage>
</organism>
<name>A5BE63_VITVI</name>
<proteinExistence type="predicted"/>
<dbReference type="EMBL" id="AM456284">
    <property type="protein sequence ID" value="CAN83146.1"/>
    <property type="molecule type" value="Genomic_DNA"/>
</dbReference>
<gene>
    <name evidence="1" type="ORF">VITISV_019816</name>
</gene>
<protein>
    <submittedName>
        <fullName evidence="1">Uncharacterized protein</fullName>
    </submittedName>
</protein>
<accession>A5BE63</accession>
<evidence type="ECO:0000313" key="1">
    <source>
        <dbReference type="EMBL" id="CAN83146.1"/>
    </source>
</evidence>